<dbReference type="Proteomes" id="UP000321717">
    <property type="component" value="Unassembled WGS sequence"/>
</dbReference>
<dbReference type="CDD" id="cd01949">
    <property type="entry name" value="GGDEF"/>
    <property type="match status" value="1"/>
</dbReference>
<sequence>MRDATKNWIVRQLTLGEFSSRRAVVSRAVWMAAKIAMLAYGMNICAHLGLVSLGLLPYDLWPALVIATVLTPPVSFMVAVVAYSVVGFAVYDLAVSRAEFERISRIDMLSGLLNRRAFQRAFNDAGGDASLVLFDIDRFKAINDTFGHSVGDDVIAAVADVIRAGFTQDEVCARIGGEEFAVLWSSARVESIAERVEQVRERVAALEIPCGAKRVSVTISGGIADLPHGRSFNEIFSEADRALYVAKASGRDRIVRHRDIDSLANGEIVMPKALVLSAGARLAG</sequence>
<dbReference type="EMBL" id="BJZP01000003">
    <property type="protein sequence ID" value="GEO83790.1"/>
    <property type="molecule type" value="Genomic_DNA"/>
</dbReference>
<keyword evidence="2" id="KW-0812">Transmembrane</keyword>
<dbReference type="NCBIfam" id="TIGR00254">
    <property type="entry name" value="GGDEF"/>
    <property type="match status" value="1"/>
</dbReference>
<dbReference type="FunFam" id="3.30.70.270:FF:000001">
    <property type="entry name" value="Diguanylate cyclase domain protein"/>
    <property type="match status" value="1"/>
</dbReference>
<dbReference type="AlphaFoldDB" id="A0A512HEL3"/>
<feature type="transmembrane region" description="Helical" evidence="2">
    <location>
        <begin position="35"/>
        <end position="56"/>
    </location>
</feature>
<keyword evidence="2" id="KW-1133">Transmembrane helix</keyword>
<proteinExistence type="predicted"/>
<evidence type="ECO:0000256" key="2">
    <source>
        <dbReference type="SAM" id="Phobius"/>
    </source>
</evidence>
<dbReference type="GO" id="GO:0005886">
    <property type="term" value="C:plasma membrane"/>
    <property type="evidence" value="ECO:0007669"/>
    <property type="project" value="TreeGrafter"/>
</dbReference>
<evidence type="ECO:0000313" key="5">
    <source>
        <dbReference type="Proteomes" id="UP000321717"/>
    </source>
</evidence>
<dbReference type="InterPro" id="IPR043128">
    <property type="entry name" value="Rev_trsase/Diguanyl_cyclase"/>
</dbReference>
<dbReference type="EC" id="2.7.7.65" evidence="1"/>
<dbReference type="InterPro" id="IPR050469">
    <property type="entry name" value="Diguanylate_Cyclase"/>
</dbReference>
<evidence type="ECO:0000256" key="1">
    <source>
        <dbReference type="ARBA" id="ARBA00012528"/>
    </source>
</evidence>
<comment type="caution">
    <text evidence="4">The sequence shown here is derived from an EMBL/GenBank/DDBJ whole genome shotgun (WGS) entry which is preliminary data.</text>
</comment>
<dbReference type="PANTHER" id="PTHR45138">
    <property type="entry name" value="REGULATORY COMPONENTS OF SENSORY TRANSDUCTION SYSTEM"/>
    <property type="match status" value="1"/>
</dbReference>
<accession>A0A512HEL3</accession>
<dbReference type="GO" id="GO:0043709">
    <property type="term" value="P:cell adhesion involved in single-species biofilm formation"/>
    <property type="evidence" value="ECO:0007669"/>
    <property type="project" value="TreeGrafter"/>
</dbReference>
<evidence type="ECO:0000259" key="3">
    <source>
        <dbReference type="PROSITE" id="PS50887"/>
    </source>
</evidence>
<dbReference type="SMART" id="SM00267">
    <property type="entry name" value="GGDEF"/>
    <property type="match status" value="1"/>
</dbReference>
<dbReference type="GO" id="GO:0052621">
    <property type="term" value="F:diguanylate cyclase activity"/>
    <property type="evidence" value="ECO:0007669"/>
    <property type="project" value="UniProtKB-EC"/>
</dbReference>
<keyword evidence="5" id="KW-1185">Reference proteome</keyword>
<evidence type="ECO:0000313" key="4">
    <source>
        <dbReference type="EMBL" id="GEO83790.1"/>
    </source>
</evidence>
<dbReference type="OrthoDB" id="9812260at2"/>
<keyword evidence="2" id="KW-0472">Membrane</keyword>
<dbReference type="InterPro" id="IPR029787">
    <property type="entry name" value="Nucleotide_cyclase"/>
</dbReference>
<feature type="transmembrane region" description="Helical" evidence="2">
    <location>
        <begin position="76"/>
        <end position="95"/>
    </location>
</feature>
<name>A0A512HEL3_9HYPH</name>
<dbReference type="InterPro" id="IPR000160">
    <property type="entry name" value="GGDEF_dom"/>
</dbReference>
<dbReference type="GO" id="GO:1902201">
    <property type="term" value="P:negative regulation of bacterial-type flagellum-dependent cell motility"/>
    <property type="evidence" value="ECO:0007669"/>
    <property type="project" value="TreeGrafter"/>
</dbReference>
<dbReference type="PROSITE" id="PS50887">
    <property type="entry name" value="GGDEF"/>
    <property type="match status" value="1"/>
</dbReference>
<gene>
    <name evidence="4" type="ORF">RNA01_07220</name>
</gene>
<dbReference type="PANTHER" id="PTHR45138:SF24">
    <property type="entry name" value="DIGUANYLATE CYCLASE DGCC-RELATED"/>
    <property type="match status" value="1"/>
</dbReference>
<dbReference type="SUPFAM" id="SSF55073">
    <property type="entry name" value="Nucleotide cyclase"/>
    <property type="match status" value="1"/>
</dbReference>
<reference evidence="4 5" key="1">
    <citation type="submission" date="2019-07" db="EMBL/GenBank/DDBJ databases">
        <title>Whole genome shotgun sequence of Rhizobium naphthalenivorans NBRC 107585.</title>
        <authorList>
            <person name="Hosoyama A."/>
            <person name="Uohara A."/>
            <person name="Ohji S."/>
            <person name="Ichikawa N."/>
        </authorList>
    </citation>
    <scope>NUCLEOTIDE SEQUENCE [LARGE SCALE GENOMIC DNA]</scope>
    <source>
        <strain evidence="4 5">NBRC 107585</strain>
    </source>
</reference>
<protein>
    <recommendedName>
        <fullName evidence="1">diguanylate cyclase</fullName>
        <ecNumber evidence="1">2.7.7.65</ecNumber>
    </recommendedName>
</protein>
<dbReference type="RefSeq" id="WP_147178598.1">
    <property type="nucleotide sequence ID" value="NZ_BJZP01000003.1"/>
</dbReference>
<feature type="domain" description="GGDEF" evidence="3">
    <location>
        <begin position="127"/>
        <end position="259"/>
    </location>
</feature>
<dbReference type="Gene3D" id="3.30.70.270">
    <property type="match status" value="1"/>
</dbReference>
<dbReference type="Pfam" id="PF00990">
    <property type="entry name" value="GGDEF"/>
    <property type="match status" value="1"/>
</dbReference>
<organism evidence="4 5">
    <name type="scientific">Ciceribacter naphthalenivorans</name>
    <dbReference type="NCBI Taxonomy" id="1118451"/>
    <lineage>
        <taxon>Bacteria</taxon>
        <taxon>Pseudomonadati</taxon>
        <taxon>Pseudomonadota</taxon>
        <taxon>Alphaproteobacteria</taxon>
        <taxon>Hyphomicrobiales</taxon>
        <taxon>Rhizobiaceae</taxon>
        <taxon>Ciceribacter</taxon>
    </lineage>
</organism>